<dbReference type="Proteomes" id="UP001162483">
    <property type="component" value="Unassembled WGS sequence"/>
</dbReference>
<dbReference type="PANTHER" id="PTHR22988">
    <property type="entry name" value="MYOTONIC DYSTROPHY S/T KINASE-RELATED"/>
    <property type="match status" value="1"/>
</dbReference>
<keyword evidence="1" id="KW-0723">Serine/threonine-protein kinase</keyword>
<keyword evidence="5" id="KW-1185">Reference proteome</keyword>
<protein>
    <recommendedName>
        <fullName evidence="3">CNH domain-containing protein</fullName>
    </recommendedName>
</protein>
<evidence type="ECO:0000313" key="4">
    <source>
        <dbReference type="EMBL" id="CAI9544509.1"/>
    </source>
</evidence>
<name>A0ABN9BAC2_9NEOB</name>
<feature type="domain" description="CNH" evidence="3">
    <location>
        <begin position="1"/>
        <end position="48"/>
    </location>
</feature>
<sequence length="134" mass="15803">MWPAPPLACSYTSPHLTIFSENAVDIFDVRKSEWIQTVHLKKVRSLNQEGSLCVFGTEKVRLVYLRNKLADQDEFEVPETSDNSRRQLLKTKSKRHFSFRITDEERQQQRRVMMKDPQLRSKLISSPKNFNHLV</sequence>
<dbReference type="InterPro" id="IPR001180">
    <property type="entry name" value="CNH_dom"/>
</dbReference>
<accession>A0ABN9BAC2</accession>
<dbReference type="EMBL" id="CATNWA010003101">
    <property type="protein sequence ID" value="CAI9544509.1"/>
    <property type="molecule type" value="Genomic_DNA"/>
</dbReference>
<comment type="caution">
    <text evidence="4">The sequence shown here is derived from an EMBL/GenBank/DDBJ whole genome shotgun (WGS) entry which is preliminary data.</text>
</comment>
<gene>
    <name evidence="4" type="ORF">SPARVUS_LOCUS2493288</name>
</gene>
<proteinExistence type="predicted"/>
<dbReference type="PANTHER" id="PTHR22988:SF78">
    <property type="entry name" value="NON-SPECIFIC SERINE_THREONINE PROTEIN KINASE"/>
    <property type="match status" value="1"/>
</dbReference>
<feature type="non-terminal residue" evidence="4">
    <location>
        <position position="134"/>
    </location>
</feature>
<evidence type="ECO:0000313" key="5">
    <source>
        <dbReference type="Proteomes" id="UP001162483"/>
    </source>
</evidence>
<evidence type="ECO:0000256" key="1">
    <source>
        <dbReference type="ARBA" id="ARBA00022527"/>
    </source>
</evidence>
<evidence type="ECO:0000256" key="2">
    <source>
        <dbReference type="ARBA" id="ARBA00022777"/>
    </source>
</evidence>
<keyword evidence="2" id="KW-0808">Transferase</keyword>
<reference evidence="4" key="1">
    <citation type="submission" date="2023-05" db="EMBL/GenBank/DDBJ databases">
        <authorList>
            <person name="Stuckert A."/>
        </authorList>
    </citation>
    <scope>NUCLEOTIDE SEQUENCE</scope>
</reference>
<evidence type="ECO:0000259" key="3">
    <source>
        <dbReference type="Pfam" id="PF00780"/>
    </source>
</evidence>
<organism evidence="4 5">
    <name type="scientific">Staurois parvus</name>
    <dbReference type="NCBI Taxonomy" id="386267"/>
    <lineage>
        <taxon>Eukaryota</taxon>
        <taxon>Metazoa</taxon>
        <taxon>Chordata</taxon>
        <taxon>Craniata</taxon>
        <taxon>Vertebrata</taxon>
        <taxon>Euteleostomi</taxon>
        <taxon>Amphibia</taxon>
        <taxon>Batrachia</taxon>
        <taxon>Anura</taxon>
        <taxon>Neobatrachia</taxon>
        <taxon>Ranoidea</taxon>
        <taxon>Ranidae</taxon>
        <taxon>Staurois</taxon>
    </lineage>
</organism>
<dbReference type="InterPro" id="IPR050839">
    <property type="entry name" value="Rho-assoc_Ser/Thr_Kinase"/>
</dbReference>
<keyword evidence="2" id="KW-0418">Kinase</keyword>
<dbReference type="Pfam" id="PF00780">
    <property type="entry name" value="CNH"/>
    <property type="match status" value="1"/>
</dbReference>